<proteinExistence type="predicted"/>
<gene>
    <name evidence="2" type="ORF">GWK47_054656</name>
</gene>
<feature type="region of interest" description="Disordered" evidence="1">
    <location>
        <begin position="155"/>
        <end position="177"/>
    </location>
</feature>
<dbReference type="AlphaFoldDB" id="A0A8J5CRM7"/>
<accession>A0A8J5CRM7</accession>
<keyword evidence="3" id="KW-1185">Reference proteome</keyword>
<evidence type="ECO:0000313" key="2">
    <source>
        <dbReference type="EMBL" id="KAG0717347.1"/>
    </source>
</evidence>
<protein>
    <submittedName>
        <fullName evidence="2">Uncharacterized protein</fullName>
    </submittedName>
</protein>
<organism evidence="2 3">
    <name type="scientific">Chionoecetes opilio</name>
    <name type="common">Atlantic snow crab</name>
    <name type="synonym">Cancer opilio</name>
    <dbReference type="NCBI Taxonomy" id="41210"/>
    <lineage>
        <taxon>Eukaryota</taxon>
        <taxon>Metazoa</taxon>
        <taxon>Ecdysozoa</taxon>
        <taxon>Arthropoda</taxon>
        <taxon>Crustacea</taxon>
        <taxon>Multicrustacea</taxon>
        <taxon>Malacostraca</taxon>
        <taxon>Eumalacostraca</taxon>
        <taxon>Eucarida</taxon>
        <taxon>Decapoda</taxon>
        <taxon>Pleocyemata</taxon>
        <taxon>Brachyura</taxon>
        <taxon>Eubrachyura</taxon>
        <taxon>Majoidea</taxon>
        <taxon>Majidae</taxon>
        <taxon>Chionoecetes</taxon>
    </lineage>
</organism>
<evidence type="ECO:0000313" key="3">
    <source>
        <dbReference type="Proteomes" id="UP000770661"/>
    </source>
</evidence>
<evidence type="ECO:0000256" key="1">
    <source>
        <dbReference type="SAM" id="MobiDB-lite"/>
    </source>
</evidence>
<dbReference type="EMBL" id="JACEEZ010017784">
    <property type="protein sequence ID" value="KAG0717347.1"/>
    <property type="molecule type" value="Genomic_DNA"/>
</dbReference>
<name>A0A8J5CRM7_CHIOP</name>
<comment type="caution">
    <text evidence="2">The sequence shown here is derived from an EMBL/GenBank/DDBJ whole genome shotgun (WGS) entry which is preliminary data.</text>
</comment>
<dbReference type="Proteomes" id="UP000770661">
    <property type="component" value="Unassembled WGS sequence"/>
</dbReference>
<sequence length="177" mass="19017">MVAAYSACSDRKAVTVSLASAEWASTVSTVAARQLYTLCVHLPGCEGQRRENVPILETAGPQSCVGVLAGHWTRHLHCLHHWKHRSRAPRGGLSGGVVTQPVVSLTALALWNTHKRRDIPAVVPVSPRGLTRLEQAVGLGGLGVLQLHQSQGSTLDLSSHPSVRGLHTHPEWPAYSK</sequence>
<reference evidence="2" key="1">
    <citation type="submission" date="2020-07" db="EMBL/GenBank/DDBJ databases">
        <title>The High-quality genome of the commercially important snow crab, Chionoecetes opilio.</title>
        <authorList>
            <person name="Jeong J.-H."/>
            <person name="Ryu S."/>
        </authorList>
    </citation>
    <scope>NUCLEOTIDE SEQUENCE</scope>
    <source>
        <strain evidence="2">MADBK_172401_WGS</strain>
        <tissue evidence="2">Digestive gland</tissue>
    </source>
</reference>